<dbReference type="GO" id="GO:0005525">
    <property type="term" value="F:GTP binding"/>
    <property type="evidence" value="ECO:0007669"/>
    <property type="project" value="UniProtKB-UniRule"/>
</dbReference>
<keyword evidence="5 6" id="KW-0342">GTP-binding</keyword>
<dbReference type="FunFam" id="3.40.50.11060:FF:000001">
    <property type="entry name" value="GTPase HflX"/>
    <property type="match status" value="1"/>
</dbReference>
<dbReference type="InterPro" id="IPR027417">
    <property type="entry name" value="P-loop_NTPase"/>
</dbReference>
<evidence type="ECO:0000256" key="5">
    <source>
        <dbReference type="ARBA" id="ARBA00023134"/>
    </source>
</evidence>
<dbReference type="Gene3D" id="6.10.250.2860">
    <property type="match status" value="1"/>
</dbReference>
<dbReference type="PRINTS" id="PR00326">
    <property type="entry name" value="GTP1OBG"/>
</dbReference>
<keyword evidence="1 6" id="KW-0963">Cytoplasm</keyword>
<dbReference type="GO" id="GO:0043022">
    <property type="term" value="F:ribosome binding"/>
    <property type="evidence" value="ECO:0007669"/>
    <property type="project" value="TreeGrafter"/>
</dbReference>
<feature type="domain" description="Hflx-type G" evidence="9">
    <location>
        <begin position="219"/>
        <end position="384"/>
    </location>
</feature>
<evidence type="ECO:0000256" key="4">
    <source>
        <dbReference type="ARBA" id="ARBA00022842"/>
    </source>
</evidence>
<feature type="binding site" evidence="8">
    <location>
        <position position="252"/>
    </location>
    <ligand>
        <name>Mg(2+)</name>
        <dbReference type="ChEBI" id="CHEBI:18420"/>
    </ligand>
</feature>
<evidence type="ECO:0000313" key="10">
    <source>
        <dbReference type="EMBL" id="QKF06973.1"/>
    </source>
</evidence>
<gene>
    <name evidence="6 10" type="primary">hflX</name>
    <name evidence="10" type="ORF">HLV38_01660</name>
</gene>
<dbReference type="GO" id="GO:0046872">
    <property type="term" value="F:metal ion binding"/>
    <property type="evidence" value="ECO:0007669"/>
    <property type="project" value="UniProtKB-KW"/>
</dbReference>
<evidence type="ECO:0000259" key="9">
    <source>
        <dbReference type="PROSITE" id="PS51705"/>
    </source>
</evidence>
<dbReference type="Pfam" id="PF13167">
    <property type="entry name" value="GTP-bdg_N"/>
    <property type="match status" value="1"/>
</dbReference>
<comment type="subcellular location">
    <subcellularLocation>
        <location evidence="6">Cytoplasm</location>
    </subcellularLocation>
    <text evidence="6">May associate with membranes.</text>
</comment>
<feature type="binding site" evidence="7">
    <location>
        <begin position="338"/>
        <end position="341"/>
    </location>
    <ligand>
        <name>GTP</name>
        <dbReference type="ChEBI" id="CHEBI:37565"/>
    </ligand>
</feature>
<evidence type="ECO:0000256" key="6">
    <source>
        <dbReference type="HAMAP-Rule" id="MF_00900"/>
    </source>
</evidence>
<evidence type="ECO:0000256" key="2">
    <source>
        <dbReference type="ARBA" id="ARBA00022723"/>
    </source>
</evidence>
<dbReference type="Pfam" id="PF01926">
    <property type="entry name" value="MMR_HSR1"/>
    <property type="match status" value="1"/>
</dbReference>
<dbReference type="GO" id="GO:0005737">
    <property type="term" value="C:cytoplasm"/>
    <property type="evidence" value="ECO:0007669"/>
    <property type="project" value="UniProtKB-SubCell"/>
</dbReference>
<dbReference type="EMBL" id="CP053716">
    <property type="protein sequence ID" value="QKF06973.1"/>
    <property type="molecule type" value="Genomic_DNA"/>
</dbReference>
<dbReference type="Proteomes" id="UP000503297">
    <property type="component" value="Chromosome"/>
</dbReference>
<dbReference type="PANTHER" id="PTHR10229">
    <property type="entry name" value="GTP-BINDING PROTEIN HFLX"/>
    <property type="match status" value="1"/>
</dbReference>
<dbReference type="AlphaFoldDB" id="A0A6M8J2U4"/>
<accession>A0A6M8J2U4</accession>
<dbReference type="PIRSF" id="PIRSF006809">
    <property type="entry name" value="GTP-binding_hflX_prd"/>
    <property type="match status" value="1"/>
</dbReference>
<dbReference type="Pfam" id="PF16360">
    <property type="entry name" value="GTP-bdg_M"/>
    <property type="match status" value="1"/>
</dbReference>
<dbReference type="PANTHER" id="PTHR10229:SF0">
    <property type="entry name" value="GTP-BINDING PROTEIN 6-RELATED"/>
    <property type="match status" value="1"/>
</dbReference>
<dbReference type="RefSeq" id="WP_173163722.1">
    <property type="nucleotide sequence ID" value="NZ_CP053716.1"/>
</dbReference>
<feature type="binding site" evidence="7">
    <location>
        <begin position="250"/>
        <end position="254"/>
    </location>
    <ligand>
        <name>GTP</name>
        <dbReference type="ChEBI" id="CHEBI:37565"/>
    </ligand>
</feature>
<keyword evidence="11" id="KW-1185">Reference proteome</keyword>
<dbReference type="CDD" id="cd01878">
    <property type="entry name" value="HflX"/>
    <property type="match status" value="1"/>
</dbReference>
<proteinExistence type="inferred from homology"/>
<dbReference type="HAMAP" id="MF_00900">
    <property type="entry name" value="GTPase_HflX"/>
    <property type="match status" value="1"/>
</dbReference>
<comment type="subunit">
    <text evidence="6">Monomer. Associates with the 50S ribosomal subunit.</text>
</comment>
<dbReference type="GO" id="GO:0003924">
    <property type="term" value="F:GTPase activity"/>
    <property type="evidence" value="ECO:0007669"/>
    <property type="project" value="UniProtKB-UniRule"/>
</dbReference>
<name>A0A6M8J2U4_9ACTN</name>
<dbReference type="NCBIfam" id="TIGR03156">
    <property type="entry name" value="GTP_HflX"/>
    <property type="match status" value="1"/>
</dbReference>
<feature type="binding site" evidence="7">
    <location>
        <begin position="225"/>
        <end position="232"/>
    </location>
    <ligand>
        <name>GTP</name>
        <dbReference type="ChEBI" id="CHEBI:37565"/>
    </ligand>
</feature>
<keyword evidence="3 6" id="KW-0547">Nucleotide-binding</keyword>
<feature type="binding site" evidence="7">
    <location>
        <begin position="362"/>
        <end position="364"/>
    </location>
    <ligand>
        <name>GTP</name>
        <dbReference type="ChEBI" id="CHEBI:37565"/>
    </ligand>
</feature>
<dbReference type="InterPro" id="IPR042108">
    <property type="entry name" value="GTPase_HflX_N_sf"/>
</dbReference>
<organism evidence="10 11">
    <name type="scientific">Berryella wangjianweii</name>
    <dbReference type="NCBI Taxonomy" id="2734634"/>
    <lineage>
        <taxon>Bacteria</taxon>
        <taxon>Bacillati</taxon>
        <taxon>Actinomycetota</taxon>
        <taxon>Coriobacteriia</taxon>
        <taxon>Eggerthellales</taxon>
        <taxon>Eggerthellaceae</taxon>
        <taxon>Berryella</taxon>
    </lineage>
</organism>
<dbReference type="PROSITE" id="PS51705">
    <property type="entry name" value="G_HFLX"/>
    <property type="match status" value="1"/>
</dbReference>
<dbReference type="InterPro" id="IPR016496">
    <property type="entry name" value="GTPase_HflX"/>
</dbReference>
<dbReference type="InterPro" id="IPR030394">
    <property type="entry name" value="G_HFLX_dom"/>
</dbReference>
<dbReference type="InterPro" id="IPR025121">
    <property type="entry name" value="GTPase_HflX_N"/>
</dbReference>
<dbReference type="Gene3D" id="3.40.50.300">
    <property type="entry name" value="P-loop containing nucleotide triphosphate hydrolases"/>
    <property type="match status" value="1"/>
</dbReference>
<dbReference type="InterPro" id="IPR006073">
    <property type="entry name" value="GTP-bd"/>
</dbReference>
<evidence type="ECO:0000256" key="3">
    <source>
        <dbReference type="ARBA" id="ARBA00022741"/>
    </source>
</evidence>
<feature type="binding site" evidence="8">
    <location>
        <position position="232"/>
    </location>
    <ligand>
        <name>Mg(2+)</name>
        <dbReference type="ChEBI" id="CHEBI:18420"/>
    </ligand>
</feature>
<feature type="binding site" evidence="7">
    <location>
        <begin position="272"/>
        <end position="275"/>
    </location>
    <ligand>
        <name>GTP</name>
        <dbReference type="ChEBI" id="CHEBI:37565"/>
    </ligand>
</feature>
<comment type="similarity">
    <text evidence="6">Belongs to the TRAFAC class OBG-HflX-like GTPase superfamily. HflX GTPase family.</text>
</comment>
<comment type="cofactor">
    <cofactor evidence="8">
        <name>Mg(2+)</name>
        <dbReference type="ChEBI" id="CHEBI:18420"/>
    </cofactor>
</comment>
<sequence length="449" mass="48908">MIDSSTPVTLLGSGPQGLDEQRERAVLVGVDRPHADWPLEVSLSELERLVDTAGAKVVATFTQRLAQPNPRTLIGSGKVEQIAAEVRMLGANVVVFDDELSPSQQQNLERAFDKSVKVIDRTALILDIFALHATTKEGRLQVRLAQNQYLLPRLRGMWAHLASNRMGGGVGSRFGEGESQLEVDRRMVRKRITSIRRELEHVKGVRAVQREGRLESGVFKVAIAGYTNAGKSTLLNHLADAGVYSDDKLFATLDSTTRRYVLPDGRAVTLTDTVGFIKKLPTTLVEAFRSTLDEISGADLVLQVVDGSSDEMGRHIEAVEEILDQIGASALPRVLVLNKVDALGETAVEALARRYPHGVCISARTGQGIAELLERVSLAASADEELIEVLVPYDAGEVASRAHRTCRVVSERFEEGGTRLTLFASKEQRYRFTPYLVDGDASASGASDA</sequence>
<evidence type="ECO:0000256" key="8">
    <source>
        <dbReference type="PIRSR" id="PIRSR006809-2"/>
    </source>
</evidence>
<reference evidence="11" key="1">
    <citation type="submission" date="2020-05" db="EMBL/GenBank/DDBJ databases">
        <title>Novel species in genus Nocardioides.</title>
        <authorList>
            <person name="Zhang G."/>
        </authorList>
    </citation>
    <scope>NUCLEOTIDE SEQUENCE [LARGE SCALE GENOMIC DNA]</scope>
    <source>
        <strain evidence="11">zg-1050</strain>
    </source>
</reference>
<protein>
    <recommendedName>
        <fullName evidence="6">GTPase HflX</fullName>
    </recommendedName>
    <alternativeName>
        <fullName evidence="6">GTP-binding protein HflX</fullName>
    </alternativeName>
</protein>
<keyword evidence="4 8" id="KW-0460">Magnesium</keyword>
<dbReference type="InterPro" id="IPR032305">
    <property type="entry name" value="GTP-bd_M"/>
</dbReference>
<evidence type="ECO:0000256" key="7">
    <source>
        <dbReference type="PIRSR" id="PIRSR006809-1"/>
    </source>
</evidence>
<dbReference type="SUPFAM" id="SSF52540">
    <property type="entry name" value="P-loop containing nucleoside triphosphate hydrolases"/>
    <property type="match status" value="1"/>
</dbReference>
<evidence type="ECO:0000313" key="11">
    <source>
        <dbReference type="Proteomes" id="UP000503297"/>
    </source>
</evidence>
<dbReference type="Gene3D" id="3.40.50.11060">
    <property type="entry name" value="GTPase HflX, N-terminal domain"/>
    <property type="match status" value="1"/>
</dbReference>
<evidence type="ECO:0000256" key="1">
    <source>
        <dbReference type="ARBA" id="ARBA00022490"/>
    </source>
</evidence>
<keyword evidence="2 8" id="KW-0479">Metal-binding</keyword>
<dbReference type="KEGG" id="bwa:HLV38_01660"/>
<comment type="function">
    <text evidence="6">GTPase that associates with the 50S ribosomal subunit and may have a role during protein synthesis or ribosome biogenesis.</text>
</comment>